<dbReference type="RefSeq" id="WP_115301895.1">
    <property type="nucleotide sequence ID" value="NZ_CAAAHO010000008.1"/>
</dbReference>
<protein>
    <recommendedName>
        <fullName evidence="1">HTH cro/C1-type domain-containing protein</fullName>
    </recommendedName>
</protein>
<evidence type="ECO:0000313" key="3">
    <source>
        <dbReference type="Proteomes" id="UP000254968"/>
    </source>
</evidence>
<evidence type="ECO:0000259" key="1">
    <source>
        <dbReference type="PROSITE" id="PS50943"/>
    </source>
</evidence>
<dbReference type="GO" id="GO:0003677">
    <property type="term" value="F:DNA binding"/>
    <property type="evidence" value="ECO:0007669"/>
    <property type="project" value="InterPro"/>
</dbReference>
<evidence type="ECO:0000313" key="2">
    <source>
        <dbReference type="EMBL" id="STX28124.1"/>
    </source>
</evidence>
<dbReference type="Proteomes" id="UP000254968">
    <property type="component" value="Unassembled WGS sequence"/>
</dbReference>
<accession>A0A378I6P1</accession>
<dbReference type="Gene3D" id="1.10.260.40">
    <property type="entry name" value="lambda repressor-like DNA-binding domains"/>
    <property type="match status" value="1"/>
</dbReference>
<dbReference type="InterPro" id="IPR010982">
    <property type="entry name" value="Lambda_DNA-bd_dom_sf"/>
</dbReference>
<dbReference type="EMBL" id="UGNV01000001">
    <property type="protein sequence ID" value="STX28124.1"/>
    <property type="molecule type" value="Genomic_DNA"/>
</dbReference>
<dbReference type="InterPro" id="IPR001387">
    <property type="entry name" value="Cro/C1-type_HTH"/>
</dbReference>
<reference evidence="2 3" key="1">
    <citation type="submission" date="2018-06" db="EMBL/GenBank/DDBJ databases">
        <authorList>
            <consortium name="Pathogen Informatics"/>
            <person name="Doyle S."/>
        </authorList>
    </citation>
    <scope>NUCLEOTIDE SEQUENCE [LARGE SCALE GENOMIC DNA]</scope>
    <source>
        <strain evidence="2 3">NCTC13315</strain>
    </source>
</reference>
<dbReference type="PROSITE" id="PS50943">
    <property type="entry name" value="HTH_CROC1"/>
    <property type="match status" value="1"/>
</dbReference>
<dbReference type="OrthoDB" id="5643962at2"/>
<name>A0A378I6P1_9GAMM</name>
<sequence>MANKQFADRLNKELDNIGVPLLNNERVEVFAKLLKVPKFKAEAFLNGAAIPDSNLLAILADELEVSADWLLGKSEQKKS</sequence>
<feature type="domain" description="HTH cro/C1-type" evidence="1">
    <location>
        <begin position="46"/>
        <end position="70"/>
    </location>
</feature>
<organism evidence="2 3">
    <name type="scientific">Legionella beliardensis</name>
    <dbReference type="NCBI Taxonomy" id="91822"/>
    <lineage>
        <taxon>Bacteria</taxon>
        <taxon>Pseudomonadati</taxon>
        <taxon>Pseudomonadota</taxon>
        <taxon>Gammaproteobacteria</taxon>
        <taxon>Legionellales</taxon>
        <taxon>Legionellaceae</taxon>
        <taxon>Legionella</taxon>
    </lineage>
</organism>
<keyword evidence="3" id="KW-1185">Reference proteome</keyword>
<dbReference type="AlphaFoldDB" id="A0A378I6P1"/>
<gene>
    <name evidence="2" type="ORF">NCTC13315_00648</name>
</gene>
<proteinExistence type="predicted"/>